<feature type="transmembrane region" description="Helical" evidence="1">
    <location>
        <begin position="206"/>
        <end position="224"/>
    </location>
</feature>
<feature type="transmembrane region" description="Helical" evidence="1">
    <location>
        <begin position="163"/>
        <end position="185"/>
    </location>
</feature>
<keyword evidence="4" id="KW-1185">Reference proteome</keyword>
<sequence>MKAKYFNKSEDEKLFFSVLKKRVQEKLQNKTISYGDARFWFKGLFWTLVCYLSYSLLFLDSITKIDFWVLYVIFQLSGLLIGFSFGHDASHNTAFQNKKANSVLHFFSFLTVGIDSMLWGLRHIRSHHLYANVEGSDIDIDKNPFLRLSPTHPWKPKHKYQAYYAPFVYMFTLLHSVFMSDWVYLFSEDYNWMKRGVPKAALYFRFVLYKIFYFSLVLVLPLLYSDFSWTFVVLSYLTASAFTSMVFIIMLVGTHFFDGADYPQPEGEFLEHTWAVHQLYTSCDWDADKGWARFLSGGSNCHAAHHLFPNICHTNYSEINEIIKKTTKEYRQPYHHKTLFEMMFSHFVHLHKMGNPVVKTK</sequence>
<dbReference type="Proteomes" id="UP001501333">
    <property type="component" value="Unassembled WGS sequence"/>
</dbReference>
<organism evidence="3 4">
    <name type="scientific">Flavobacterium chungbukense</name>
    <dbReference type="NCBI Taxonomy" id="877464"/>
    <lineage>
        <taxon>Bacteria</taxon>
        <taxon>Pseudomonadati</taxon>
        <taxon>Bacteroidota</taxon>
        <taxon>Flavobacteriia</taxon>
        <taxon>Flavobacteriales</taxon>
        <taxon>Flavobacteriaceae</taxon>
        <taxon>Flavobacterium</taxon>
    </lineage>
</organism>
<dbReference type="Pfam" id="PF00487">
    <property type="entry name" value="FA_desaturase"/>
    <property type="match status" value="1"/>
</dbReference>
<evidence type="ECO:0000259" key="2">
    <source>
        <dbReference type="Pfam" id="PF00487"/>
    </source>
</evidence>
<feature type="transmembrane region" description="Helical" evidence="1">
    <location>
        <begin position="65"/>
        <end position="83"/>
    </location>
</feature>
<name>A0ABP7XUT8_9FLAO</name>
<gene>
    <name evidence="3" type="ORF">GCM10022250_13040</name>
</gene>
<evidence type="ECO:0000313" key="4">
    <source>
        <dbReference type="Proteomes" id="UP001501333"/>
    </source>
</evidence>
<feature type="transmembrane region" description="Helical" evidence="1">
    <location>
        <begin position="230"/>
        <end position="252"/>
    </location>
</feature>
<dbReference type="InterPro" id="IPR012171">
    <property type="entry name" value="Fatty_acid_desaturase"/>
</dbReference>
<reference evidence="4" key="1">
    <citation type="journal article" date="2019" name="Int. J. Syst. Evol. Microbiol.">
        <title>The Global Catalogue of Microorganisms (GCM) 10K type strain sequencing project: providing services to taxonomists for standard genome sequencing and annotation.</title>
        <authorList>
            <consortium name="The Broad Institute Genomics Platform"/>
            <consortium name="The Broad Institute Genome Sequencing Center for Infectious Disease"/>
            <person name="Wu L."/>
            <person name="Ma J."/>
        </authorList>
    </citation>
    <scope>NUCLEOTIDE SEQUENCE [LARGE SCALE GENOMIC DNA]</scope>
    <source>
        <strain evidence="4">JCM 17386</strain>
    </source>
</reference>
<dbReference type="PANTHER" id="PTHR19353">
    <property type="entry name" value="FATTY ACID DESATURASE 2"/>
    <property type="match status" value="1"/>
</dbReference>
<feature type="transmembrane region" description="Helical" evidence="1">
    <location>
        <begin position="39"/>
        <end position="59"/>
    </location>
</feature>
<dbReference type="PANTHER" id="PTHR19353:SF19">
    <property type="entry name" value="DELTA(5) FATTY ACID DESATURASE C-RELATED"/>
    <property type="match status" value="1"/>
</dbReference>
<accession>A0ABP7XUT8</accession>
<dbReference type="EMBL" id="BAABAO010000005">
    <property type="protein sequence ID" value="GAA4126422.1"/>
    <property type="molecule type" value="Genomic_DNA"/>
</dbReference>
<dbReference type="RefSeq" id="WP_229352955.1">
    <property type="nucleotide sequence ID" value="NZ_BAABAO010000005.1"/>
</dbReference>
<dbReference type="InterPro" id="IPR005804">
    <property type="entry name" value="FA_desaturase_dom"/>
</dbReference>
<keyword evidence="1" id="KW-0472">Membrane</keyword>
<proteinExistence type="predicted"/>
<protein>
    <submittedName>
        <fullName evidence="3">Acyl-CoA desaturase</fullName>
    </submittedName>
</protein>
<evidence type="ECO:0000256" key="1">
    <source>
        <dbReference type="SAM" id="Phobius"/>
    </source>
</evidence>
<feature type="domain" description="Fatty acid desaturase" evidence="2">
    <location>
        <begin position="68"/>
        <end position="337"/>
    </location>
</feature>
<comment type="caution">
    <text evidence="3">The sequence shown here is derived from an EMBL/GenBank/DDBJ whole genome shotgun (WGS) entry which is preliminary data.</text>
</comment>
<keyword evidence="1" id="KW-0812">Transmembrane</keyword>
<evidence type="ECO:0000313" key="3">
    <source>
        <dbReference type="EMBL" id="GAA4126422.1"/>
    </source>
</evidence>
<keyword evidence="1" id="KW-1133">Transmembrane helix</keyword>
<feature type="transmembrane region" description="Helical" evidence="1">
    <location>
        <begin position="103"/>
        <end position="121"/>
    </location>
</feature>